<dbReference type="GO" id="GO:0005615">
    <property type="term" value="C:extracellular space"/>
    <property type="evidence" value="ECO:0007669"/>
    <property type="project" value="TreeGrafter"/>
</dbReference>
<keyword evidence="10" id="KW-1185">Reference proteome</keyword>
<dbReference type="Proteomes" id="UP001497623">
    <property type="component" value="Unassembled WGS sequence"/>
</dbReference>
<keyword evidence="6" id="KW-1015">Disulfide bond</keyword>
<dbReference type="SUPFAM" id="SSF69000">
    <property type="entry name" value="FAD-dependent thiol oxidase"/>
    <property type="match status" value="1"/>
</dbReference>
<dbReference type="AlphaFoldDB" id="A0AAV2PMH4"/>
<comment type="caution">
    <text evidence="9">The sequence shown here is derived from an EMBL/GenBank/DDBJ whole genome shotgun (WGS) entry which is preliminary data.</text>
</comment>
<dbReference type="GO" id="GO:0000139">
    <property type="term" value="C:Golgi membrane"/>
    <property type="evidence" value="ECO:0007669"/>
    <property type="project" value="TreeGrafter"/>
</dbReference>
<keyword evidence="5 7" id="KW-0560">Oxidoreductase</keyword>
<sequence>GQVFTVDIENALAFIFNDTLIYNIWIKQRPNIRRLILVDYPEPPARNHLITFLGILNKYLKAPDHIHEHTLEFIRTVETYVQRTNSFNALELQKILIDIQEINDPDVYLSAWQPPVSCHNINPGGCYLEPFLASCGMWNMFHTLTVSANDAAKPLEVLQAMYGFMYNFFFCGECRLHFLNMYEQTIGKYGSVDTLDKSILWLWCTHNTVNQAWSLEIGNSWPPHPRFPLPLACPDCWGDTLRGSGPYTNCAKLFCEGNQGLNKCFSAKRKEDQSAFPRTYSEFSVPAVLNYLRGVYSGPYSKLNSRTTRLIINENNICPLFQGKHNSKISPNGQH</sequence>
<protein>
    <recommendedName>
        <fullName evidence="7">Sulfhydryl oxidase</fullName>
        <ecNumber evidence="7">1.8.3.2</ecNumber>
    </recommendedName>
</protein>
<dbReference type="InterPro" id="IPR039798">
    <property type="entry name" value="Sulfhydryl_oxidase"/>
</dbReference>
<dbReference type="GO" id="GO:0016971">
    <property type="term" value="F:flavin-dependent sulfhydryl oxidase activity"/>
    <property type="evidence" value="ECO:0007669"/>
    <property type="project" value="InterPro"/>
</dbReference>
<keyword evidence="3" id="KW-0732">Signal</keyword>
<feature type="non-terminal residue" evidence="9">
    <location>
        <position position="1"/>
    </location>
</feature>
<evidence type="ECO:0000256" key="1">
    <source>
        <dbReference type="ARBA" id="ARBA00001974"/>
    </source>
</evidence>
<evidence type="ECO:0000256" key="6">
    <source>
        <dbReference type="ARBA" id="ARBA00023157"/>
    </source>
</evidence>
<keyword evidence="2 7" id="KW-0285">Flavoprotein</keyword>
<dbReference type="EC" id="1.8.3.2" evidence="7"/>
<feature type="domain" description="ERV/ALR sulfhydryl oxidase" evidence="8">
    <location>
        <begin position="126"/>
        <end position="227"/>
    </location>
</feature>
<organism evidence="9 10">
    <name type="scientific">Meganyctiphanes norvegica</name>
    <name type="common">Northern krill</name>
    <name type="synonym">Thysanopoda norvegica</name>
    <dbReference type="NCBI Taxonomy" id="48144"/>
    <lineage>
        <taxon>Eukaryota</taxon>
        <taxon>Metazoa</taxon>
        <taxon>Ecdysozoa</taxon>
        <taxon>Arthropoda</taxon>
        <taxon>Crustacea</taxon>
        <taxon>Multicrustacea</taxon>
        <taxon>Malacostraca</taxon>
        <taxon>Eumalacostraca</taxon>
        <taxon>Eucarida</taxon>
        <taxon>Euphausiacea</taxon>
        <taxon>Euphausiidae</taxon>
        <taxon>Meganyctiphanes</taxon>
    </lineage>
</organism>
<dbReference type="GO" id="GO:0003756">
    <property type="term" value="F:protein disulfide isomerase activity"/>
    <property type="evidence" value="ECO:0007669"/>
    <property type="project" value="TreeGrafter"/>
</dbReference>
<dbReference type="Pfam" id="PF04777">
    <property type="entry name" value="Evr1_Alr"/>
    <property type="match status" value="1"/>
</dbReference>
<comment type="catalytic activity">
    <reaction evidence="7">
        <text>2 R'C(R)SH + O2 = R'C(R)S-S(R)CR' + H2O2</text>
        <dbReference type="Rhea" id="RHEA:17357"/>
        <dbReference type="ChEBI" id="CHEBI:15379"/>
        <dbReference type="ChEBI" id="CHEBI:16240"/>
        <dbReference type="ChEBI" id="CHEBI:16520"/>
        <dbReference type="ChEBI" id="CHEBI:17412"/>
        <dbReference type="EC" id="1.8.3.2"/>
    </reaction>
</comment>
<accession>A0AAV2PMH4</accession>
<dbReference type="Gene3D" id="1.20.120.310">
    <property type="entry name" value="ERV/ALR sulfhydryl oxidase domain"/>
    <property type="match status" value="1"/>
</dbReference>
<evidence type="ECO:0000313" key="10">
    <source>
        <dbReference type="Proteomes" id="UP001497623"/>
    </source>
</evidence>
<dbReference type="InterPro" id="IPR017905">
    <property type="entry name" value="ERV/ALR_sulphydryl_oxidase"/>
</dbReference>
<proteinExistence type="predicted"/>
<dbReference type="GO" id="GO:0006457">
    <property type="term" value="P:protein folding"/>
    <property type="evidence" value="ECO:0007669"/>
    <property type="project" value="TreeGrafter"/>
</dbReference>
<evidence type="ECO:0000256" key="7">
    <source>
        <dbReference type="RuleBase" id="RU371123"/>
    </source>
</evidence>
<dbReference type="PROSITE" id="PS51324">
    <property type="entry name" value="ERV_ALR"/>
    <property type="match status" value="1"/>
</dbReference>
<dbReference type="EMBL" id="CAXKWB010000373">
    <property type="protein sequence ID" value="CAL4060478.1"/>
    <property type="molecule type" value="Genomic_DNA"/>
</dbReference>
<evidence type="ECO:0000259" key="8">
    <source>
        <dbReference type="PROSITE" id="PS51324"/>
    </source>
</evidence>
<evidence type="ECO:0000256" key="2">
    <source>
        <dbReference type="ARBA" id="ARBA00022630"/>
    </source>
</evidence>
<comment type="cofactor">
    <cofactor evidence="1 7">
        <name>FAD</name>
        <dbReference type="ChEBI" id="CHEBI:57692"/>
    </cofactor>
</comment>
<reference evidence="9 10" key="1">
    <citation type="submission" date="2024-05" db="EMBL/GenBank/DDBJ databases">
        <authorList>
            <person name="Wallberg A."/>
        </authorList>
    </citation>
    <scope>NUCLEOTIDE SEQUENCE [LARGE SCALE GENOMIC DNA]</scope>
</reference>
<dbReference type="InterPro" id="IPR036774">
    <property type="entry name" value="ERV/ALR_sulphydryl_oxid_sf"/>
</dbReference>
<gene>
    <name evidence="9" type="ORF">MNOR_LOCUS1406</name>
</gene>
<evidence type="ECO:0000256" key="3">
    <source>
        <dbReference type="ARBA" id="ARBA00022729"/>
    </source>
</evidence>
<name>A0AAV2PMH4_MEGNR</name>
<dbReference type="PANTHER" id="PTHR22897:SF8">
    <property type="entry name" value="SULFHYDRYL OXIDASE"/>
    <property type="match status" value="1"/>
</dbReference>
<evidence type="ECO:0000256" key="5">
    <source>
        <dbReference type="ARBA" id="ARBA00023002"/>
    </source>
</evidence>
<evidence type="ECO:0000313" key="9">
    <source>
        <dbReference type="EMBL" id="CAL4060478.1"/>
    </source>
</evidence>
<keyword evidence="4 7" id="KW-0274">FAD</keyword>
<dbReference type="PANTHER" id="PTHR22897">
    <property type="entry name" value="QUIESCIN Q6-RELATED SULFHYDRYL OXIDASE"/>
    <property type="match status" value="1"/>
</dbReference>
<evidence type="ECO:0000256" key="4">
    <source>
        <dbReference type="ARBA" id="ARBA00022827"/>
    </source>
</evidence>